<dbReference type="eggNOG" id="COG3670">
    <property type="taxonomic scope" value="Bacteria"/>
</dbReference>
<dbReference type="EMBL" id="CP003620">
    <property type="protein sequence ID" value="AFZ14438.1"/>
    <property type="molecule type" value="Genomic_DNA"/>
</dbReference>
<keyword evidence="3" id="KW-0560">Oxidoreductase</keyword>
<organism evidence="6 7">
    <name type="scientific">Crinalium epipsammum PCC 9333</name>
    <dbReference type="NCBI Taxonomy" id="1173022"/>
    <lineage>
        <taxon>Bacteria</taxon>
        <taxon>Bacillati</taxon>
        <taxon>Cyanobacteriota</taxon>
        <taxon>Cyanophyceae</taxon>
        <taxon>Gomontiellales</taxon>
        <taxon>Gomontiellaceae</taxon>
        <taxon>Crinalium</taxon>
    </lineage>
</organism>
<sequence length="694" mass="78969">MNQSTPESTQELIANCYPLVPESIMTPSRCELSDIELQIIAGNLPEHLHGHVFVVGPVGSVNSGDFPDPDGTSILDGDGMVYRLDFNQPGKVKLKTKLLKPPCYYADKATRPGTKYAKYQFRNHGISRFTISLGLRNELNTAFLPIPSSGNGNDRLLVTYDAGRPYEIDTETLEVVTPIGANQEWRSETSLKLPFLPILSTAHPAFDAYTKEMFTVNYGRSAGNFLESIPFIYEIDELPQVIDELLEAIAHLISAQNFIKDWLRLFWRFSQDISQFYLSLITQVTKLEIDDFLYLIRWNGVSELERWKLVNADGTPIKINQSIHQIAVSQDYVVLMDTAFTTGIEQVLNKPFPSSQGTERLLRELLSRPSSPDSSIYIVRRTDLKAGQKPACSQLEVTVVARKVVIPLEAAHFLVDYQNPRGEITLHVAHISAADVSEWLREYDVSAYKSHDPVPNRLYGMQQNEMDISRLGRYVIDSESGRILQSKVIYDSQCTWFVALYAYRDRLPTGMPPKQLTDIYWVSLGLWKELTTKFIYHLYKDYKYRAVPLPEMLRLADQGIPACLFRLHTSPESMAIADCYQFPSGYIASSPQFIPLNEQEESQTNGYIICTVCAPNNHEVWIFHAEHLAQGPLCKLTHPSFKFGLTIHTAWLPKIAPRTATYQVPVRQDYQTLVKQKSPEIQELFEDHVYPHFK</sequence>
<dbReference type="PANTHER" id="PTHR10543:SF89">
    <property type="entry name" value="CAROTENOID 9,10(9',10')-CLEAVAGE DIOXYGENASE 1"/>
    <property type="match status" value="1"/>
</dbReference>
<comment type="similarity">
    <text evidence="1">Belongs to the carotenoid oxygenase family.</text>
</comment>
<name>K9W257_9CYAN</name>
<dbReference type="PANTHER" id="PTHR10543">
    <property type="entry name" value="BETA-CAROTENE DIOXYGENASE"/>
    <property type="match status" value="1"/>
</dbReference>
<keyword evidence="2 5" id="KW-0479">Metal-binding</keyword>
<evidence type="ECO:0000256" key="3">
    <source>
        <dbReference type="ARBA" id="ARBA00023002"/>
    </source>
</evidence>
<comment type="cofactor">
    <cofactor evidence="5">
        <name>Fe(2+)</name>
        <dbReference type="ChEBI" id="CHEBI:29033"/>
    </cofactor>
    <text evidence="5">Binds 1 Fe(2+) ion per subunit.</text>
</comment>
<gene>
    <name evidence="6" type="ORF">Cri9333_3619</name>
</gene>
<dbReference type="GO" id="GO:0046872">
    <property type="term" value="F:metal ion binding"/>
    <property type="evidence" value="ECO:0007669"/>
    <property type="project" value="UniProtKB-KW"/>
</dbReference>
<proteinExistence type="inferred from homology"/>
<dbReference type="RefSeq" id="WP_015204543.1">
    <property type="nucleotide sequence ID" value="NC_019753.1"/>
</dbReference>
<dbReference type="GO" id="GO:0016121">
    <property type="term" value="P:carotene catabolic process"/>
    <property type="evidence" value="ECO:0007669"/>
    <property type="project" value="TreeGrafter"/>
</dbReference>
<evidence type="ECO:0000256" key="1">
    <source>
        <dbReference type="ARBA" id="ARBA00006787"/>
    </source>
</evidence>
<keyword evidence="4 5" id="KW-0408">Iron</keyword>
<dbReference type="AlphaFoldDB" id="K9W257"/>
<evidence type="ECO:0000256" key="5">
    <source>
        <dbReference type="PIRSR" id="PIRSR604294-1"/>
    </source>
</evidence>
<dbReference type="GO" id="GO:0010436">
    <property type="term" value="F:carotenoid dioxygenase activity"/>
    <property type="evidence" value="ECO:0007669"/>
    <property type="project" value="TreeGrafter"/>
</dbReference>
<feature type="binding site" evidence="5">
    <location>
        <position position="203"/>
    </location>
    <ligand>
        <name>Fe cation</name>
        <dbReference type="ChEBI" id="CHEBI:24875"/>
        <note>catalytic</note>
    </ligand>
</feature>
<evidence type="ECO:0000256" key="4">
    <source>
        <dbReference type="ARBA" id="ARBA00023004"/>
    </source>
</evidence>
<dbReference type="Pfam" id="PF03055">
    <property type="entry name" value="RPE65"/>
    <property type="match status" value="2"/>
</dbReference>
<evidence type="ECO:0000256" key="2">
    <source>
        <dbReference type="ARBA" id="ARBA00022723"/>
    </source>
</evidence>
<keyword evidence="7" id="KW-1185">Reference proteome</keyword>
<dbReference type="HOGENOM" id="CLU_024869_0_0_3"/>
<dbReference type="Proteomes" id="UP000010472">
    <property type="component" value="Chromosome"/>
</dbReference>
<evidence type="ECO:0000313" key="6">
    <source>
        <dbReference type="EMBL" id="AFZ14438.1"/>
    </source>
</evidence>
<protein>
    <recommendedName>
        <fullName evidence="8">Lignostilbene-alpha,beta-dioxygenase</fullName>
    </recommendedName>
</protein>
<accession>K9W257</accession>
<dbReference type="PATRIC" id="fig|1173022.3.peg.3892"/>
<dbReference type="InterPro" id="IPR004294">
    <property type="entry name" value="Carotenoid_Oase"/>
</dbReference>
<evidence type="ECO:0008006" key="8">
    <source>
        <dbReference type="Google" id="ProtNLM"/>
    </source>
</evidence>
<evidence type="ECO:0000313" key="7">
    <source>
        <dbReference type="Proteomes" id="UP000010472"/>
    </source>
</evidence>
<dbReference type="STRING" id="1173022.Cri9333_3619"/>
<reference evidence="6 7" key="1">
    <citation type="submission" date="2012-06" db="EMBL/GenBank/DDBJ databases">
        <title>Finished chromosome of genome of Crinalium epipsammum PCC 9333.</title>
        <authorList>
            <consortium name="US DOE Joint Genome Institute"/>
            <person name="Gugger M."/>
            <person name="Coursin T."/>
            <person name="Rippka R."/>
            <person name="Tandeau De Marsac N."/>
            <person name="Huntemann M."/>
            <person name="Wei C.-L."/>
            <person name="Han J."/>
            <person name="Detter J.C."/>
            <person name="Han C."/>
            <person name="Tapia R."/>
            <person name="Davenport K."/>
            <person name="Daligault H."/>
            <person name="Erkkila T."/>
            <person name="Gu W."/>
            <person name="Munk A.C.C."/>
            <person name="Teshima H."/>
            <person name="Xu Y."/>
            <person name="Chain P."/>
            <person name="Chen A."/>
            <person name="Krypides N."/>
            <person name="Mavromatis K."/>
            <person name="Markowitz V."/>
            <person name="Szeto E."/>
            <person name="Ivanova N."/>
            <person name="Mikhailova N."/>
            <person name="Ovchinnikova G."/>
            <person name="Pagani I."/>
            <person name="Pati A."/>
            <person name="Goodwin L."/>
            <person name="Peters L."/>
            <person name="Pitluck S."/>
            <person name="Woyke T."/>
            <person name="Kerfeld C."/>
        </authorList>
    </citation>
    <scope>NUCLEOTIDE SEQUENCE [LARGE SCALE GENOMIC DNA]</scope>
    <source>
        <strain evidence="6 7">PCC 9333</strain>
    </source>
</reference>
<dbReference type="KEGG" id="cep:Cri9333_3619"/>